<organism evidence="1 2">
    <name type="scientific">Hippea maritima (strain ATCC 700847 / DSM 10411 / MH2)</name>
    <dbReference type="NCBI Taxonomy" id="760142"/>
    <lineage>
        <taxon>Bacteria</taxon>
        <taxon>Pseudomonadati</taxon>
        <taxon>Campylobacterota</taxon>
        <taxon>Desulfurellia</taxon>
        <taxon>Desulfurellales</taxon>
        <taxon>Hippeaceae</taxon>
        <taxon>Hippea</taxon>
    </lineage>
</organism>
<dbReference type="Proteomes" id="UP000008139">
    <property type="component" value="Chromosome"/>
</dbReference>
<evidence type="ECO:0000313" key="1">
    <source>
        <dbReference type="EMBL" id="AEA34148.1"/>
    </source>
</evidence>
<dbReference type="RefSeq" id="WP_013682185.1">
    <property type="nucleotide sequence ID" value="NC_015318.1"/>
</dbReference>
<keyword evidence="2" id="KW-1185">Reference proteome</keyword>
<protein>
    <recommendedName>
        <fullName evidence="3">Type IV pilus biogenesis protein PilP</fullName>
    </recommendedName>
</protein>
<dbReference type="EMBL" id="CP002606">
    <property type="protein sequence ID" value="AEA34148.1"/>
    <property type="molecule type" value="Genomic_DNA"/>
</dbReference>
<dbReference type="HOGENOM" id="CLU_1862432_0_0_7"/>
<reference evidence="2" key="2">
    <citation type="submission" date="2011-03" db="EMBL/GenBank/DDBJ databases">
        <title>The complete genome of Hippea maritima DSM 10411.</title>
        <authorList>
            <consortium name="US DOE Joint Genome Institute (JGI-PGF)"/>
            <person name="Lucas S."/>
            <person name="Copeland A."/>
            <person name="Lapidus A."/>
            <person name="Bruce D."/>
            <person name="Goodwin L."/>
            <person name="Pitluck S."/>
            <person name="Peters L."/>
            <person name="Kyrpides N."/>
            <person name="Mavromatis K."/>
            <person name="Pagani I."/>
            <person name="Ivanova N."/>
            <person name="Mikhailova N."/>
            <person name="Lu M."/>
            <person name="Detter J.C."/>
            <person name="Tapia R."/>
            <person name="Han C."/>
            <person name="Land M."/>
            <person name="Hauser L."/>
            <person name="Markowitz V."/>
            <person name="Cheng J.-F."/>
            <person name="Hugenholtz P."/>
            <person name="Woyke T."/>
            <person name="Wu D."/>
            <person name="Spring S."/>
            <person name="Schroeder M."/>
            <person name="Brambilla E."/>
            <person name="Klenk H.-P."/>
            <person name="Eisen J.A."/>
        </authorList>
    </citation>
    <scope>NUCLEOTIDE SEQUENCE [LARGE SCALE GENOMIC DNA]</scope>
    <source>
        <strain evidence="2">ATCC 700847 / DSM 10411 / MH2</strain>
    </source>
</reference>
<dbReference type="OrthoDB" id="5517353at2"/>
<sequence>MKKEAVLVGIGIFFAISIASGFEIKLKRDPFMDLLKLRQIRQAELMKKAKIAMTKQERFNKEIDMITSSLTVKMIITSKDTNLNAALIVGPSGVPVVVTKGYKLQDNVYIKEIKNNEVVVAVDVNGVVKTVSLKLKK</sequence>
<dbReference type="eggNOG" id="ENOG50319U4">
    <property type="taxonomic scope" value="Bacteria"/>
</dbReference>
<reference evidence="1 2" key="1">
    <citation type="journal article" date="2011" name="Stand. Genomic Sci.">
        <title>Complete genome sequence of the thermophilic sulfur-reducer Hippea maritima type strain (MH(2)).</title>
        <authorList>
            <person name="Huntemann M."/>
            <person name="Lu M."/>
            <person name="Nolan M."/>
            <person name="Lapidus A."/>
            <person name="Lucas S."/>
            <person name="Hammon N."/>
            <person name="Deshpande S."/>
            <person name="Cheng J.F."/>
            <person name="Tapia R."/>
            <person name="Han C."/>
            <person name="Goodwin L."/>
            <person name="Pitluck S."/>
            <person name="Liolios K."/>
            <person name="Pagani I."/>
            <person name="Ivanova N."/>
            <person name="Ovchinikova G."/>
            <person name="Pati A."/>
            <person name="Chen A."/>
            <person name="Palaniappan K."/>
            <person name="Land M."/>
            <person name="Hauser L."/>
            <person name="Jeffries C.D."/>
            <person name="Detter J.C."/>
            <person name="Brambilla E.M."/>
            <person name="Rohde M."/>
            <person name="Spring S."/>
            <person name="Goker M."/>
            <person name="Woyke T."/>
            <person name="Bristow J."/>
            <person name="Eisen J.A."/>
            <person name="Markowitz V."/>
            <person name="Hugenholtz P."/>
            <person name="Kyrpides N.C."/>
            <person name="Klenk H.P."/>
            <person name="Mavromatis K."/>
        </authorList>
    </citation>
    <scope>NUCLEOTIDE SEQUENCE [LARGE SCALE GENOMIC DNA]</scope>
    <source>
        <strain evidence="2">ATCC 700847 / DSM 10411 / MH2</strain>
    </source>
</reference>
<evidence type="ECO:0008006" key="3">
    <source>
        <dbReference type="Google" id="ProtNLM"/>
    </source>
</evidence>
<name>F2LWW4_HIPMA</name>
<proteinExistence type="predicted"/>
<dbReference type="KEGG" id="hmr:Hipma_1186"/>
<dbReference type="STRING" id="760142.Hipma_1186"/>
<dbReference type="AlphaFoldDB" id="F2LWW4"/>
<dbReference type="InParanoid" id="F2LWW4"/>
<evidence type="ECO:0000313" key="2">
    <source>
        <dbReference type="Proteomes" id="UP000008139"/>
    </source>
</evidence>
<accession>F2LWW4</accession>
<gene>
    <name evidence="1" type="ordered locus">Hipma_1186</name>
</gene>